<evidence type="ECO:0000313" key="2">
    <source>
        <dbReference type="Proteomes" id="UP000249419"/>
    </source>
</evidence>
<reference evidence="1 2" key="1">
    <citation type="submission" date="2018-03" db="EMBL/GenBank/DDBJ databases">
        <title>Defining the species Micromonospora saelicesensis and Micromonospora noduli under the framework of genomics.</title>
        <authorList>
            <person name="Riesco R."/>
            <person name="Trujillo M.E."/>
        </authorList>
    </citation>
    <scope>NUCLEOTIDE SEQUENCE [LARGE SCALE GENOMIC DNA]</scope>
    <source>
        <strain evidence="1 2">PSN13</strain>
    </source>
</reference>
<proteinExistence type="predicted"/>
<sequence length="55" mass="6003">MTANVVAGMTPAVALFRSFADETRLRIVQRLAAGEAREVDLTVELGLAQSRRRST</sequence>
<gene>
    <name evidence="1" type="ORF">PSN13_00879</name>
</gene>
<organism evidence="1 2">
    <name type="scientific">Micromonospora saelicesensis</name>
    <dbReference type="NCBI Taxonomy" id="285676"/>
    <lineage>
        <taxon>Bacteria</taxon>
        <taxon>Bacillati</taxon>
        <taxon>Actinomycetota</taxon>
        <taxon>Actinomycetes</taxon>
        <taxon>Micromonosporales</taxon>
        <taxon>Micromonosporaceae</taxon>
        <taxon>Micromonospora</taxon>
    </lineage>
</organism>
<dbReference type="AlphaFoldDB" id="A0A328NWW5"/>
<protein>
    <recommendedName>
        <fullName evidence="3">HTH arsR-type domain-containing protein</fullName>
    </recommendedName>
</protein>
<dbReference type="Gene3D" id="1.10.10.10">
    <property type="entry name" value="Winged helix-like DNA-binding domain superfamily/Winged helix DNA-binding domain"/>
    <property type="match status" value="1"/>
</dbReference>
<accession>A0A328NWW5</accession>
<evidence type="ECO:0008006" key="3">
    <source>
        <dbReference type="Google" id="ProtNLM"/>
    </source>
</evidence>
<dbReference type="SUPFAM" id="SSF46785">
    <property type="entry name" value="Winged helix' DNA-binding domain"/>
    <property type="match status" value="1"/>
</dbReference>
<comment type="caution">
    <text evidence="1">The sequence shown here is derived from an EMBL/GenBank/DDBJ whole genome shotgun (WGS) entry which is preliminary data.</text>
</comment>
<dbReference type="InterPro" id="IPR036388">
    <property type="entry name" value="WH-like_DNA-bd_sf"/>
</dbReference>
<name>A0A328NWW5_9ACTN</name>
<dbReference type="InterPro" id="IPR036390">
    <property type="entry name" value="WH_DNA-bd_sf"/>
</dbReference>
<dbReference type="EMBL" id="PYAG01000003">
    <property type="protein sequence ID" value="RAO38412.1"/>
    <property type="molecule type" value="Genomic_DNA"/>
</dbReference>
<evidence type="ECO:0000313" key="1">
    <source>
        <dbReference type="EMBL" id="RAO38412.1"/>
    </source>
</evidence>
<dbReference type="Proteomes" id="UP000249419">
    <property type="component" value="Unassembled WGS sequence"/>
</dbReference>